<dbReference type="AlphaFoldDB" id="A0A4P7NVS0"/>
<dbReference type="SUPFAM" id="SSF48576">
    <property type="entry name" value="Terpenoid synthases"/>
    <property type="match status" value="1"/>
</dbReference>
<dbReference type="Gene3D" id="1.10.600.10">
    <property type="entry name" value="Farnesyl Diphosphate Synthase"/>
    <property type="match status" value="1"/>
</dbReference>
<feature type="region of interest" description="Disordered" evidence="1">
    <location>
        <begin position="314"/>
        <end position="350"/>
    </location>
</feature>
<name>A0A4P7NVS0_PYROR</name>
<sequence>MFVHSEVLDASTYETQQLCVGIEVRKSKYTFLEDRGAIRAQQDWNRLVGPCFEYRGTLGPEHSFMSVTVPECLPERLEVISYANEFAFLHDDVTDSVSFEKGEVENNDMMNAFLEAAHDGGIDLAKQESADMGKKKMQSQLFLEMMAIDPVCAKNTLKAWARFLEVGSSRRHNIRFCKMDDYIPYRIMDVGEMFWYGVVTFGLGLCIPESEMDLCRELMAPAWIAVGLQNDLWSWPKERDAAEKQGRSHVINALWVLMQEHKTDVDGAEQICRRLIKENVAKYLQVLRVSKDNESLSEDLRKYIDAMQYSISGNGVPASEHSQGPASSVGSPVSEQSAGQLSLDPQTPDTEYSLDYKLQNPFCFEREVLEAPLKYIASLPSKGVREKPLDALQNWARRPMDLVANVKQVVNLLHNASLL</sequence>
<dbReference type="Pfam" id="PF19086">
    <property type="entry name" value="Terpene_syn_C_2"/>
    <property type="match status" value="1"/>
</dbReference>
<organism evidence="2 3">
    <name type="scientific">Pyricularia oryzae</name>
    <name type="common">Rice blast fungus</name>
    <name type="synonym">Magnaporthe oryzae</name>
    <dbReference type="NCBI Taxonomy" id="318829"/>
    <lineage>
        <taxon>Eukaryota</taxon>
        <taxon>Fungi</taxon>
        <taxon>Dikarya</taxon>
        <taxon>Ascomycota</taxon>
        <taxon>Pezizomycotina</taxon>
        <taxon>Sordariomycetes</taxon>
        <taxon>Sordariomycetidae</taxon>
        <taxon>Magnaporthales</taxon>
        <taxon>Pyriculariaceae</taxon>
        <taxon>Pyricularia</taxon>
    </lineage>
</organism>
<protein>
    <recommendedName>
        <fullName evidence="4">Fusicoccadiene synthase</fullName>
    </recommendedName>
</protein>
<reference evidence="2 3" key="1">
    <citation type="journal article" date="2019" name="Mol. Biol. Evol.">
        <title>Blast fungal genomes show frequent chromosomal changes, gene gains and losses, and effector gene turnover.</title>
        <authorList>
            <person name="Gomez Luciano L.B."/>
            <person name="Jason Tsai I."/>
            <person name="Chuma I."/>
            <person name="Tosa Y."/>
            <person name="Chen Y.H."/>
            <person name="Li J.Y."/>
            <person name="Li M.Y."/>
            <person name="Jade Lu M.Y."/>
            <person name="Nakayashiki H."/>
            <person name="Li W.H."/>
        </authorList>
    </citation>
    <scope>NUCLEOTIDE SEQUENCE [LARGE SCALE GENOMIC DNA]</scope>
    <source>
        <strain evidence="2">MZ5-1-6</strain>
    </source>
</reference>
<gene>
    <name evidence="2" type="ORF">PoMZ_13562</name>
</gene>
<evidence type="ECO:0000256" key="1">
    <source>
        <dbReference type="SAM" id="MobiDB-lite"/>
    </source>
</evidence>
<dbReference type="EMBL" id="CP034210">
    <property type="protein sequence ID" value="QBZ66579.1"/>
    <property type="molecule type" value="Genomic_DNA"/>
</dbReference>
<proteinExistence type="predicted"/>
<accession>A0A4P7NVS0</accession>
<dbReference type="InterPro" id="IPR008949">
    <property type="entry name" value="Isoprenoid_synthase_dom_sf"/>
</dbReference>
<evidence type="ECO:0008006" key="4">
    <source>
        <dbReference type="Google" id="ProtNLM"/>
    </source>
</evidence>
<evidence type="ECO:0000313" key="2">
    <source>
        <dbReference type="EMBL" id="QBZ66579.1"/>
    </source>
</evidence>
<evidence type="ECO:0000313" key="3">
    <source>
        <dbReference type="Proteomes" id="UP000294847"/>
    </source>
</evidence>
<dbReference type="Proteomes" id="UP000294847">
    <property type="component" value="Chromosome 7"/>
</dbReference>
<feature type="compositionally biased region" description="Polar residues" evidence="1">
    <location>
        <begin position="320"/>
        <end position="350"/>
    </location>
</feature>